<dbReference type="Proteomes" id="UP000255283">
    <property type="component" value="Unassembled WGS sequence"/>
</dbReference>
<dbReference type="RefSeq" id="WP_115153649.1">
    <property type="nucleotide sequence ID" value="NZ_DBFWLE010000007.1"/>
</dbReference>
<organism evidence="1 2">
    <name type="scientific">Segatella buccae</name>
    <dbReference type="NCBI Taxonomy" id="28126"/>
    <lineage>
        <taxon>Bacteria</taxon>
        <taxon>Pseudomonadati</taxon>
        <taxon>Bacteroidota</taxon>
        <taxon>Bacteroidia</taxon>
        <taxon>Bacteroidales</taxon>
        <taxon>Prevotellaceae</taxon>
        <taxon>Segatella</taxon>
    </lineage>
</organism>
<sequence length="74" mass="8562">MEKDFISQLRLKLRDNGISLTDIDFILTFISPSQMDENLWVMDNKAYKELAEHGLWEPLLKATRELGGGDWGHL</sequence>
<name>A0AAQ1UHB7_9BACT</name>
<dbReference type="AlphaFoldDB" id="A0AAQ1UHB7"/>
<accession>A0AAQ1UHB7</accession>
<dbReference type="EMBL" id="UGTJ01000001">
    <property type="protein sequence ID" value="SUB80073.1"/>
    <property type="molecule type" value="Genomic_DNA"/>
</dbReference>
<proteinExistence type="predicted"/>
<comment type="caution">
    <text evidence="1">The sequence shown here is derived from an EMBL/GenBank/DDBJ whole genome shotgun (WGS) entry which is preliminary data.</text>
</comment>
<evidence type="ECO:0000313" key="2">
    <source>
        <dbReference type="Proteomes" id="UP000255283"/>
    </source>
</evidence>
<gene>
    <name evidence="1" type="ORF">NCTC13063_01353</name>
</gene>
<protein>
    <submittedName>
        <fullName evidence="1">Uncharacterized protein</fullName>
    </submittedName>
</protein>
<reference evidence="1 2" key="1">
    <citation type="submission" date="2018-06" db="EMBL/GenBank/DDBJ databases">
        <authorList>
            <consortium name="Pathogen Informatics"/>
            <person name="Doyle S."/>
        </authorList>
    </citation>
    <scope>NUCLEOTIDE SEQUENCE [LARGE SCALE GENOMIC DNA]</scope>
    <source>
        <strain evidence="1 2">NCTC13063</strain>
    </source>
</reference>
<evidence type="ECO:0000313" key="1">
    <source>
        <dbReference type="EMBL" id="SUB80073.1"/>
    </source>
</evidence>